<feature type="region of interest" description="Disordered" evidence="1">
    <location>
        <begin position="243"/>
        <end position="283"/>
    </location>
</feature>
<accession>A0A8H6RP70</accession>
<comment type="caution">
    <text evidence="3">The sequence shown here is derived from an EMBL/GenBank/DDBJ whole genome shotgun (WGS) entry which is preliminary data.</text>
</comment>
<evidence type="ECO:0000313" key="4">
    <source>
        <dbReference type="Proteomes" id="UP000660729"/>
    </source>
</evidence>
<keyword evidence="4" id="KW-1185">Reference proteome</keyword>
<gene>
    <name evidence="3" type="ORF">HII31_04127</name>
</gene>
<reference evidence="3" key="1">
    <citation type="submission" date="2020-04" db="EMBL/GenBank/DDBJ databases">
        <title>Draft genome resource of the tomato pathogen Pseudocercospora fuligena.</title>
        <authorList>
            <person name="Zaccaron A."/>
        </authorList>
    </citation>
    <scope>NUCLEOTIDE SEQUENCE</scope>
    <source>
        <strain evidence="3">PF001</strain>
    </source>
</reference>
<keyword evidence="2" id="KW-0812">Transmembrane</keyword>
<evidence type="ECO:0000256" key="1">
    <source>
        <dbReference type="SAM" id="MobiDB-lite"/>
    </source>
</evidence>
<dbReference type="AlphaFoldDB" id="A0A8H6RP70"/>
<feature type="region of interest" description="Disordered" evidence="1">
    <location>
        <begin position="148"/>
        <end position="167"/>
    </location>
</feature>
<keyword evidence="2" id="KW-0472">Membrane</keyword>
<feature type="compositionally biased region" description="Low complexity" evidence="1">
    <location>
        <begin position="249"/>
        <end position="268"/>
    </location>
</feature>
<dbReference type="EMBL" id="JABCIY010000058">
    <property type="protein sequence ID" value="KAF7194621.1"/>
    <property type="molecule type" value="Genomic_DNA"/>
</dbReference>
<feature type="non-terminal residue" evidence="3">
    <location>
        <position position="451"/>
    </location>
</feature>
<protein>
    <submittedName>
        <fullName evidence="3">Uncharacterized protein</fullName>
    </submittedName>
</protein>
<proteinExistence type="predicted"/>
<feature type="transmembrane region" description="Helical" evidence="2">
    <location>
        <begin position="289"/>
        <end position="311"/>
    </location>
</feature>
<name>A0A8H6RP70_9PEZI</name>
<feature type="compositionally biased region" description="Polar residues" evidence="1">
    <location>
        <begin position="431"/>
        <end position="451"/>
    </location>
</feature>
<feature type="region of interest" description="Disordered" evidence="1">
    <location>
        <begin position="390"/>
        <end position="451"/>
    </location>
</feature>
<evidence type="ECO:0000313" key="3">
    <source>
        <dbReference type="EMBL" id="KAF7194621.1"/>
    </source>
</evidence>
<sequence>QISQSSNANRKRAGLAMSRNNLNDSLAGDVKFMEHVPAKDDKKLRSESCKPSTLRCARKPKQTLSVSTPESSVQRPTAISAIADTINEFLCDVKCNGYVLPSTQSDIDQRLSRLEGREHILSPISETPESYPGVFQPMTLTYRLPQVNSSTKPSLSEPPKAMSVQRKESPSAVWSRLGSRAYHFVGEDRFVHNTVYAPPVSASAPTATNINVPMSGAAITVTASVPTAIETVHLPASSVASKTSRVLPSSTTPSDTTQSSSSSTGVTTHVPLESFTEESSTPDGLSGGVIAGIITAVLGAFILFIIALILWRKTRTPISSPALSHAIRLHWQQDCHPLWDDSMGNPYALKGLPSAPPPVPLRHPSRPQGFGATVIPRSPVRAQPANHGFDFGVPGQKDDGFEEAPRRDAGEMERDMTGAERNGGRPGRWSAASSMYSQESVRGSEVGSWTF</sequence>
<dbReference type="OrthoDB" id="3649851at2759"/>
<evidence type="ECO:0000256" key="2">
    <source>
        <dbReference type="SAM" id="Phobius"/>
    </source>
</evidence>
<keyword evidence="2" id="KW-1133">Transmembrane helix</keyword>
<dbReference type="Proteomes" id="UP000660729">
    <property type="component" value="Unassembled WGS sequence"/>
</dbReference>
<feature type="compositionally biased region" description="Basic and acidic residues" evidence="1">
    <location>
        <begin position="396"/>
        <end position="418"/>
    </location>
</feature>
<organism evidence="3 4">
    <name type="scientific">Pseudocercospora fuligena</name>
    <dbReference type="NCBI Taxonomy" id="685502"/>
    <lineage>
        <taxon>Eukaryota</taxon>
        <taxon>Fungi</taxon>
        <taxon>Dikarya</taxon>
        <taxon>Ascomycota</taxon>
        <taxon>Pezizomycotina</taxon>
        <taxon>Dothideomycetes</taxon>
        <taxon>Dothideomycetidae</taxon>
        <taxon>Mycosphaerellales</taxon>
        <taxon>Mycosphaerellaceae</taxon>
        <taxon>Pseudocercospora</taxon>
    </lineage>
</organism>